<evidence type="ECO:0000256" key="6">
    <source>
        <dbReference type="ARBA" id="ARBA00023316"/>
    </source>
</evidence>
<dbReference type="InterPro" id="IPR018187">
    <property type="entry name" value="Asp/Glu_racemase_AS_1"/>
</dbReference>
<comment type="function">
    <text evidence="7">Provides the (R)-glutamate required for cell wall biosynthesis.</text>
</comment>
<feature type="binding site" evidence="7">
    <location>
        <begin position="76"/>
        <end position="77"/>
    </location>
    <ligand>
        <name>substrate</name>
    </ligand>
</feature>
<evidence type="ECO:0000313" key="8">
    <source>
        <dbReference type="EMBL" id="MBA1306887.1"/>
    </source>
</evidence>
<evidence type="ECO:0000256" key="7">
    <source>
        <dbReference type="HAMAP-Rule" id="MF_00258"/>
    </source>
</evidence>
<dbReference type="NCBIfam" id="TIGR00067">
    <property type="entry name" value="glut_race"/>
    <property type="match status" value="1"/>
</dbReference>
<dbReference type="InterPro" id="IPR015942">
    <property type="entry name" value="Asp/Glu/hydantoin_racemase"/>
</dbReference>
<dbReference type="GO" id="GO:0008360">
    <property type="term" value="P:regulation of cell shape"/>
    <property type="evidence" value="ECO:0007669"/>
    <property type="project" value="UniProtKB-KW"/>
</dbReference>
<protein>
    <recommendedName>
        <fullName evidence="2 7">Glutamate racemase</fullName>
        <ecNumber evidence="2 7">5.1.1.3</ecNumber>
    </recommendedName>
</protein>
<dbReference type="PANTHER" id="PTHR21198:SF2">
    <property type="entry name" value="GLUTAMATE RACEMASE"/>
    <property type="match status" value="1"/>
</dbReference>
<evidence type="ECO:0000256" key="5">
    <source>
        <dbReference type="ARBA" id="ARBA00023235"/>
    </source>
</evidence>
<reference evidence="8" key="1">
    <citation type="submission" date="2020-02" db="EMBL/GenBank/DDBJ databases">
        <title>Synteny-based analysis reveals conserved mechanism for high triclosan tolerance in Pseudomonas, as well as instances of horizontal transfer.</title>
        <authorList>
            <person name="Mcfarland A.G."/>
            <person name="Bertucci H.K."/>
            <person name="Litmann E."/>
            <person name="Shen J."/>
            <person name="Huttenhower C."/>
            <person name="Hartmann E.M."/>
        </authorList>
    </citation>
    <scope>NUCLEOTIDE SEQUENCE</scope>
    <source>
        <strain evidence="8">109A1</strain>
    </source>
</reference>
<dbReference type="HAMAP" id="MF_00258">
    <property type="entry name" value="Glu_racemase"/>
    <property type="match status" value="1"/>
</dbReference>
<dbReference type="GO" id="GO:0009252">
    <property type="term" value="P:peptidoglycan biosynthetic process"/>
    <property type="evidence" value="ECO:0007669"/>
    <property type="project" value="UniProtKB-UniRule"/>
</dbReference>
<feature type="binding site" evidence="7">
    <location>
        <begin position="12"/>
        <end position="13"/>
    </location>
    <ligand>
        <name>substrate</name>
    </ligand>
</feature>
<feature type="binding site" evidence="7">
    <location>
        <begin position="44"/>
        <end position="45"/>
    </location>
    <ligand>
        <name>substrate</name>
    </ligand>
</feature>
<dbReference type="EC" id="5.1.1.3" evidence="2 7"/>
<dbReference type="AlphaFoldDB" id="A0AA40RW90"/>
<dbReference type="InterPro" id="IPR033134">
    <property type="entry name" value="Asp/Glu_racemase_AS_2"/>
</dbReference>
<feature type="active site" description="Proton donor/acceptor" evidence="7">
    <location>
        <position position="75"/>
    </location>
</feature>
<comment type="pathway">
    <text evidence="7">Cell wall biogenesis; peptidoglycan biosynthesis.</text>
</comment>
<dbReference type="InterPro" id="IPR001920">
    <property type="entry name" value="Asp/Glu_race"/>
</dbReference>
<proteinExistence type="inferred from homology"/>
<dbReference type="Gene3D" id="3.40.50.1860">
    <property type="match status" value="2"/>
</dbReference>
<organism evidence="8 9">
    <name type="scientific">Stutzerimonas stutzeri</name>
    <name type="common">Pseudomonas stutzeri</name>
    <dbReference type="NCBI Taxonomy" id="316"/>
    <lineage>
        <taxon>Bacteria</taxon>
        <taxon>Pseudomonadati</taxon>
        <taxon>Pseudomonadota</taxon>
        <taxon>Gammaproteobacteria</taxon>
        <taxon>Pseudomonadales</taxon>
        <taxon>Pseudomonadaceae</taxon>
        <taxon>Stutzerimonas</taxon>
    </lineage>
</organism>
<sequence>MSDCNAPVGVFDSGVGGLSVLREIRRRLPHESLLYLADSAHVPYGEKSPEYIRERCRIIAAFFVEQGAKALVLACNTATAAGVTELRELYPDLPIIGMEPAVKPAAAATRSGVVGVLATTGTLKSARFAALLDRFAGGVRVITQPCPGLVERIEAGDLASDETRAMLEGWIGPLLAQGCDTLILGCTHYPFIRPLLAQLLPGDVRLIDTGAAVARHLHELLAERHLLSSGEASQRFYCSGDPQRMAEVLPTLWGEQAEVELFSGRNSRRGGVSQFDAGDN</sequence>
<dbReference type="SUPFAM" id="SSF53681">
    <property type="entry name" value="Aspartate/glutamate racemase"/>
    <property type="match status" value="2"/>
</dbReference>
<dbReference type="PROSITE" id="PS00923">
    <property type="entry name" value="ASP_GLU_RACEMASE_1"/>
    <property type="match status" value="1"/>
</dbReference>
<keyword evidence="5 7" id="KW-0413">Isomerase</keyword>
<name>A0AA40RW90_STUST</name>
<keyword evidence="6 7" id="KW-0961">Cell wall biogenesis/degradation</keyword>
<dbReference type="Pfam" id="PF01177">
    <property type="entry name" value="Asp_Glu_race"/>
    <property type="match status" value="1"/>
</dbReference>
<feature type="binding site" evidence="7">
    <location>
        <begin position="187"/>
        <end position="188"/>
    </location>
    <ligand>
        <name>substrate</name>
    </ligand>
</feature>
<comment type="similarity">
    <text evidence="7">Belongs to the aspartate/glutamate racemases family.</text>
</comment>
<evidence type="ECO:0000313" key="9">
    <source>
        <dbReference type="Proteomes" id="UP001138621"/>
    </source>
</evidence>
<keyword evidence="3 7" id="KW-0133">Cell shape</keyword>
<gene>
    <name evidence="7" type="primary">murI</name>
    <name evidence="8" type="ORF">G7024_21065</name>
</gene>
<dbReference type="Proteomes" id="UP001138621">
    <property type="component" value="Unassembled WGS sequence"/>
</dbReference>
<accession>A0AA40RW90</accession>
<feature type="active site" description="Proton donor/acceptor" evidence="7">
    <location>
        <position position="186"/>
    </location>
</feature>
<comment type="caution">
    <text evidence="8">The sequence shown here is derived from an EMBL/GenBank/DDBJ whole genome shotgun (WGS) entry which is preliminary data.</text>
</comment>
<dbReference type="InterPro" id="IPR004391">
    <property type="entry name" value="Glu_race"/>
</dbReference>
<dbReference type="GO" id="GO:0071555">
    <property type="term" value="P:cell wall organization"/>
    <property type="evidence" value="ECO:0007669"/>
    <property type="project" value="UniProtKB-KW"/>
</dbReference>
<comment type="catalytic activity">
    <reaction evidence="1 7">
        <text>L-glutamate = D-glutamate</text>
        <dbReference type="Rhea" id="RHEA:12813"/>
        <dbReference type="ChEBI" id="CHEBI:29985"/>
        <dbReference type="ChEBI" id="CHEBI:29986"/>
        <dbReference type="EC" id="5.1.1.3"/>
    </reaction>
</comment>
<dbReference type="EMBL" id="JAAMRD010000022">
    <property type="protein sequence ID" value="MBA1306887.1"/>
    <property type="molecule type" value="Genomic_DNA"/>
</dbReference>
<dbReference type="PROSITE" id="PS00924">
    <property type="entry name" value="ASP_GLU_RACEMASE_2"/>
    <property type="match status" value="1"/>
</dbReference>
<keyword evidence="4 7" id="KW-0573">Peptidoglycan synthesis</keyword>
<dbReference type="GO" id="GO:0008881">
    <property type="term" value="F:glutamate racemase activity"/>
    <property type="evidence" value="ECO:0007669"/>
    <property type="project" value="UniProtKB-UniRule"/>
</dbReference>
<dbReference type="RefSeq" id="WP_181122435.1">
    <property type="nucleotide sequence ID" value="NZ_JAAMRD010000022.1"/>
</dbReference>
<dbReference type="PANTHER" id="PTHR21198">
    <property type="entry name" value="GLUTAMATE RACEMASE"/>
    <property type="match status" value="1"/>
</dbReference>
<evidence type="ECO:0000256" key="3">
    <source>
        <dbReference type="ARBA" id="ARBA00022960"/>
    </source>
</evidence>
<dbReference type="FunFam" id="3.40.50.1860:FF:000001">
    <property type="entry name" value="Glutamate racemase"/>
    <property type="match status" value="1"/>
</dbReference>
<evidence type="ECO:0000256" key="1">
    <source>
        <dbReference type="ARBA" id="ARBA00001602"/>
    </source>
</evidence>
<evidence type="ECO:0000256" key="4">
    <source>
        <dbReference type="ARBA" id="ARBA00022984"/>
    </source>
</evidence>
<evidence type="ECO:0000256" key="2">
    <source>
        <dbReference type="ARBA" id="ARBA00013090"/>
    </source>
</evidence>